<dbReference type="AlphaFoldDB" id="A0A5B7HBL8"/>
<accession>A0A5B7HBL8</accession>
<keyword evidence="2" id="KW-1185">Reference proteome</keyword>
<evidence type="ECO:0000313" key="2">
    <source>
        <dbReference type="Proteomes" id="UP000324222"/>
    </source>
</evidence>
<protein>
    <submittedName>
        <fullName evidence="1">Uncharacterized protein</fullName>
    </submittedName>
</protein>
<name>A0A5B7HBL8_PORTR</name>
<evidence type="ECO:0000313" key="1">
    <source>
        <dbReference type="EMBL" id="MPC69620.1"/>
    </source>
</evidence>
<sequence length="121" mass="12855">MKVTMYTGEVTCYLPVTLATQCGAVATVAESRLILASGPVLSRRGRQLPRGRVNVTFVTAGTTCGRWSVTRAKPCYRCPVPGVPRMLNGGVEPAALLPTTLHSATLQHVSCSDCMSFSALQ</sequence>
<organism evidence="1 2">
    <name type="scientific">Portunus trituberculatus</name>
    <name type="common">Swimming crab</name>
    <name type="synonym">Neptunus trituberculatus</name>
    <dbReference type="NCBI Taxonomy" id="210409"/>
    <lineage>
        <taxon>Eukaryota</taxon>
        <taxon>Metazoa</taxon>
        <taxon>Ecdysozoa</taxon>
        <taxon>Arthropoda</taxon>
        <taxon>Crustacea</taxon>
        <taxon>Multicrustacea</taxon>
        <taxon>Malacostraca</taxon>
        <taxon>Eumalacostraca</taxon>
        <taxon>Eucarida</taxon>
        <taxon>Decapoda</taxon>
        <taxon>Pleocyemata</taxon>
        <taxon>Brachyura</taxon>
        <taxon>Eubrachyura</taxon>
        <taxon>Portunoidea</taxon>
        <taxon>Portunidae</taxon>
        <taxon>Portuninae</taxon>
        <taxon>Portunus</taxon>
    </lineage>
</organism>
<gene>
    <name evidence="1" type="ORF">E2C01_063850</name>
</gene>
<dbReference type="EMBL" id="VSRR010029731">
    <property type="protein sequence ID" value="MPC69620.1"/>
    <property type="molecule type" value="Genomic_DNA"/>
</dbReference>
<comment type="caution">
    <text evidence="1">The sequence shown here is derived from an EMBL/GenBank/DDBJ whole genome shotgun (WGS) entry which is preliminary data.</text>
</comment>
<dbReference type="Proteomes" id="UP000324222">
    <property type="component" value="Unassembled WGS sequence"/>
</dbReference>
<reference evidence="1 2" key="1">
    <citation type="submission" date="2019-05" db="EMBL/GenBank/DDBJ databases">
        <title>Another draft genome of Portunus trituberculatus and its Hox gene families provides insights of decapod evolution.</title>
        <authorList>
            <person name="Jeong J.-H."/>
            <person name="Song I."/>
            <person name="Kim S."/>
            <person name="Choi T."/>
            <person name="Kim D."/>
            <person name="Ryu S."/>
            <person name="Kim W."/>
        </authorList>
    </citation>
    <scope>NUCLEOTIDE SEQUENCE [LARGE SCALE GENOMIC DNA]</scope>
    <source>
        <tissue evidence="1">Muscle</tissue>
    </source>
</reference>
<proteinExistence type="predicted"/>